<keyword evidence="9" id="KW-1185">Reference proteome</keyword>
<sequence>MKTWIEKAAAADIDEMGRLYDSLNDYLEQHVNYPGWRKGIYPAREDAEKGIKEKNLYVLRNEREIMGSIILSHEPEAAYEKADWHVDLEYKDIFVIHTFAVHPLYLGNGTGKRLMEFALEQSREEKIKAIRLDVYEKNTPAISLYRKYGFHYIDTVDLGYGEFGLDNFELYQKLL</sequence>
<keyword evidence="1 4" id="KW-0808">Transferase</keyword>
<dbReference type="PANTHER" id="PTHR43420:SF47">
    <property type="entry name" value="N-ACETYLTRANSFERASE DOMAIN-CONTAINING PROTEIN"/>
    <property type="match status" value="1"/>
</dbReference>
<dbReference type="Gene3D" id="3.40.630.30">
    <property type="match status" value="1"/>
</dbReference>
<gene>
    <name evidence="4" type="primary">mshD_5</name>
    <name evidence="5" type="ORF">BEI59_35515</name>
    <name evidence="4" type="ORF">BEI61_04094</name>
    <name evidence="6" type="ORF">BEI63_26850</name>
</gene>
<dbReference type="PROSITE" id="PS51186">
    <property type="entry name" value="GNAT"/>
    <property type="match status" value="1"/>
</dbReference>
<dbReference type="Proteomes" id="UP000094869">
    <property type="component" value="Unassembled WGS sequence"/>
</dbReference>
<proteinExistence type="predicted"/>
<dbReference type="Proteomes" id="UP000094067">
    <property type="component" value="Unassembled WGS sequence"/>
</dbReference>
<organism evidence="4 7">
    <name type="scientific">Eisenbergiella tayi</name>
    <dbReference type="NCBI Taxonomy" id="1432052"/>
    <lineage>
        <taxon>Bacteria</taxon>
        <taxon>Bacillati</taxon>
        <taxon>Bacillota</taxon>
        <taxon>Clostridia</taxon>
        <taxon>Lachnospirales</taxon>
        <taxon>Lachnospiraceae</taxon>
        <taxon>Eisenbergiella</taxon>
    </lineage>
</organism>
<dbReference type="InterPro" id="IPR016181">
    <property type="entry name" value="Acyl_CoA_acyltransferase"/>
</dbReference>
<dbReference type="AlphaFoldDB" id="A0A1E3A3V0"/>
<reference evidence="4 7" key="1">
    <citation type="submission" date="2016-07" db="EMBL/GenBank/DDBJ databases">
        <title>Characterization of isolates of Eisenbergiella tayi derived from blood cultures, using whole genome sequencing.</title>
        <authorList>
            <person name="Burdz T."/>
            <person name="Wiebe D."/>
            <person name="Huynh C."/>
            <person name="Bernard K."/>
        </authorList>
    </citation>
    <scope>NUCLEOTIDE SEQUENCE [LARGE SCALE GENOMIC DNA]</scope>
    <source>
        <strain evidence="4 7">NML 110608</strain>
    </source>
</reference>
<reference evidence="6 9" key="2">
    <citation type="submission" date="2016-08" db="EMBL/GenBank/DDBJ databases">
        <title>Characterization of Isolates of Eisenbergiella tayi Derived from Blood Cultures, Using Whole Genome Sequencing.</title>
        <authorList>
            <person name="Bernier A.-M."/>
            <person name="Burdz T."/>
            <person name="Wiebe D."/>
            <person name="Bernard K."/>
        </authorList>
    </citation>
    <scope>NUCLEOTIDE SEQUENCE [LARGE SCALE GENOMIC DNA]</scope>
    <source>
        <strain evidence="6 9">NML120146</strain>
    </source>
</reference>
<dbReference type="EMBL" id="MEHA01000052">
    <property type="protein sequence ID" value="ODR36179.1"/>
    <property type="molecule type" value="Genomic_DNA"/>
</dbReference>
<name>A0A1E3A3V0_9FIRM</name>
<dbReference type="PATRIC" id="fig|1432052.4.peg.4531"/>
<evidence type="ECO:0000313" key="4">
    <source>
        <dbReference type="EMBL" id="ODM03299.1"/>
    </source>
</evidence>
<dbReference type="EMBL" id="MEHD01000046">
    <property type="protein sequence ID" value="ODR47074.1"/>
    <property type="molecule type" value="Genomic_DNA"/>
</dbReference>
<dbReference type="OrthoDB" id="357176at2"/>
<evidence type="ECO:0000313" key="9">
    <source>
        <dbReference type="Proteomes" id="UP000094869"/>
    </source>
</evidence>
<dbReference type="GO" id="GO:0035447">
    <property type="term" value="F:mycothiol synthase activity"/>
    <property type="evidence" value="ECO:0007669"/>
    <property type="project" value="UniProtKB-EC"/>
</dbReference>
<dbReference type="InterPro" id="IPR050680">
    <property type="entry name" value="YpeA/RimI_acetyltransf"/>
</dbReference>
<dbReference type="EC" id="2.3.1.189" evidence="4"/>
<evidence type="ECO:0000259" key="3">
    <source>
        <dbReference type="PROSITE" id="PS51186"/>
    </source>
</evidence>
<evidence type="ECO:0000313" key="5">
    <source>
        <dbReference type="EMBL" id="ODR36179.1"/>
    </source>
</evidence>
<dbReference type="InterPro" id="IPR000182">
    <property type="entry name" value="GNAT_dom"/>
</dbReference>
<dbReference type="PANTHER" id="PTHR43420">
    <property type="entry name" value="ACETYLTRANSFERASE"/>
    <property type="match status" value="1"/>
</dbReference>
<protein>
    <submittedName>
        <fullName evidence="5">GNAT family N-acetyltransferase</fullName>
    </submittedName>
    <submittedName>
        <fullName evidence="4">Mycothiol acetyltransferase</fullName>
        <ecNumber evidence="4">2.3.1.189</ecNumber>
    </submittedName>
</protein>
<accession>A0A1E3A3V0</accession>
<dbReference type="Proteomes" id="UP000094271">
    <property type="component" value="Unassembled WGS sequence"/>
</dbReference>
<evidence type="ECO:0000313" key="8">
    <source>
        <dbReference type="Proteomes" id="UP000094271"/>
    </source>
</evidence>
<evidence type="ECO:0000313" key="6">
    <source>
        <dbReference type="EMBL" id="ODR47074.1"/>
    </source>
</evidence>
<dbReference type="Pfam" id="PF00583">
    <property type="entry name" value="Acetyltransf_1"/>
    <property type="match status" value="1"/>
</dbReference>
<dbReference type="RefSeq" id="WP_069153810.1">
    <property type="nucleotide sequence ID" value="NZ_DAWDRA010000124.1"/>
</dbReference>
<dbReference type="EMBL" id="MCGH01000003">
    <property type="protein sequence ID" value="ODM03299.1"/>
    <property type="molecule type" value="Genomic_DNA"/>
</dbReference>
<dbReference type="CDD" id="cd04301">
    <property type="entry name" value="NAT_SF"/>
    <property type="match status" value="1"/>
</dbReference>
<reference evidence="5 8" key="3">
    <citation type="submission" date="2016-08" db="EMBL/GenBank/DDBJ databases">
        <authorList>
            <person name="Seilhamer J.J."/>
        </authorList>
    </citation>
    <scope>NUCLEOTIDE SEQUENCE [LARGE SCALE GENOMIC DNA]</scope>
    <source>
        <strain evidence="5 8">NML150140-1</strain>
    </source>
</reference>
<comment type="caution">
    <text evidence="4">The sequence shown here is derived from an EMBL/GenBank/DDBJ whole genome shotgun (WGS) entry which is preliminary data.</text>
</comment>
<keyword evidence="2 4" id="KW-0012">Acyltransferase</keyword>
<evidence type="ECO:0000256" key="1">
    <source>
        <dbReference type="ARBA" id="ARBA00022679"/>
    </source>
</evidence>
<feature type="domain" description="N-acetyltransferase" evidence="3">
    <location>
        <begin position="11"/>
        <end position="175"/>
    </location>
</feature>
<dbReference type="SUPFAM" id="SSF55729">
    <property type="entry name" value="Acyl-CoA N-acyltransferases (Nat)"/>
    <property type="match status" value="1"/>
</dbReference>
<evidence type="ECO:0000313" key="7">
    <source>
        <dbReference type="Proteomes" id="UP000094067"/>
    </source>
</evidence>
<evidence type="ECO:0000256" key="2">
    <source>
        <dbReference type="ARBA" id="ARBA00023315"/>
    </source>
</evidence>